<dbReference type="Proteomes" id="UP001249851">
    <property type="component" value="Unassembled WGS sequence"/>
</dbReference>
<proteinExistence type="predicted"/>
<dbReference type="AlphaFoldDB" id="A0AAD9Q7L9"/>
<gene>
    <name evidence="2" type="ORF">P5673_022449</name>
</gene>
<dbReference type="InterPro" id="IPR044822">
    <property type="entry name" value="Myb_DNA-bind_4"/>
</dbReference>
<organism evidence="2 3">
    <name type="scientific">Acropora cervicornis</name>
    <name type="common">Staghorn coral</name>
    <dbReference type="NCBI Taxonomy" id="6130"/>
    <lineage>
        <taxon>Eukaryota</taxon>
        <taxon>Metazoa</taxon>
        <taxon>Cnidaria</taxon>
        <taxon>Anthozoa</taxon>
        <taxon>Hexacorallia</taxon>
        <taxon>Scleractinia</taxon>
        <taxon>Astrocoeniina</taxon>
        <taxon>Acroporidae</taxon>
        <taxon>Acropora</taxon>
    </lineage>
</organism>
<reference evidence="2" key="2">
    <citation type="journal article" date="2023" name="Science">
        <title>Genomic signatures of disease resistance in endangered staghorn corals.</title>
        <authorList>
            <person name="Vollmer S.V."/>
            <person name="Selwyn J.D."/>
            <person name="Despard B.A."/>
            <person name="Roesel C.L."/>
        </authorList>
    </citation>
    <scope>NUCLEOTIDE SEQUENCE</scope>
    <source>
        <strain evidence="2">K2</strain>
    </source>
</reference>
<dbReference type="EMBL" id="JARQWQ010000060">
    <property type="protein sequence ID" value="KAK2555820.1"/>
    <property type="molecule type" value="Genomic_DNA"/>
</dbReference>
<dbReference type="PANTHER" id="PTHR31307:SF4">
    <property type="entry name" value="TRIHELIX TRANSCRIPTION FACTOR ASIL2"/>
    <property type="match status" value="1"/>
</dbReference>
<sequence length="164" mass="19052">MCPTEKKNRWSETEEKLLIEVYRENEQRLKYKAYSYPEWQEVAKELHSRCLRQQVSCEKTPKQCNDKFANLTKKYKTVKDKLRSTGFGKGGEPDKDADFNEQRGLKEFIPQNFYDMDEVLGGRQSVDPQHVLQSSNVALNQDVVEKSALDNETIEGTSNIPRSQ</sequence>
<dbReference type="InterPro" id="IPR044823">
    <property type="entry name" value="ASIL1/2-like"/>
</dbReference>
<reference evidence="2" key="1">
    <citation type="journal article" date="2023" name="G3 (Bethesda)">
        <title>Whole genome assembly and annotation of the endangered Caribbean coral Acropora cervicornis.</title>
        <authorList>
            <person name="Selwyn J.D."/>
            <person name="Vollmer S.V."/>
        </authorList>
    </citation>
    <scope>NUCLEOTIDE SEQUENCE</scope>
    <source>
        <strain evidence="2">K2</strain>
    </source>
</reference>
<dbReference type="SMART" id="SM00717">
    <property type="entry name" value="SANT"/>
    <property type="match status" value="1"/>
</dbReference>
<protein>
    <recommendedName>
        <fullName evidence="1">Myb-like domain-containing protein</fullName>
    </recommendedName>
</protein>
<evidence type="ECO:0000313" key="2">
    <source>
        <dbReference type="EMBL" id="KAK2555820.1"/>
    </source>
</evidence>
<accession>A0AAD9Q7L9</accession>
<dbReference type="PANTHER" id="PTHR31307">
    <property type="entry name" value="TRIHELIX TRANSCRIPTION FACTOR ASIL2"/>
    <property type="match status" value="1"/>
</dbReference>
<evidence type="ECO:0000259" key="1">
    <source>
        <dbReference type="PROSITE" id="PS50090"/>
    </source>
</evidence>
<dbReference type="Pfam" id="PF13837">
    <property type="entry name" value="Myb_DNA-bind_4"/>
    <property type="match status" value="1"/>
</dbReference>
<evidence type="ECO:0000313" key="3">
    <source>
        <dbReference type="Proteomes" id="UP001249851"/>
    </source>
</evidence>
<comment type="caution">
    <text evidence="2">The sequence shown here is derived from an EMBL/GenBank/DDBJ whole genome shotgun (WGS) entry which is preliminary data.</text>
</comment>
<dbReference type="SUPFAM" id="SSF46689">
    <property type="entry name" value="Homeodomain-like"/>
    <property type="match status" value="1"/>
</dbReference>
<dbReference type="InterPro" id="IPR001005">
    <property type="entry name" value="SANT/Myb"/>
</dbReference>
<dbReference type="Gene3D" id="1.10.10.60">
    <property type="entry name" value="Homeodomain-like"/>
    <property type="match status" value="1"/>
</dbReference>
<dbReference type="InterPro" id="IPR009057">
    <property type="entry name" value="Homeodomain-like_sf"/>
</dbReference>
<dbReference type="PROSITE" id="PS50090">
    <property type="entry name" value="MYB_LIKE"/>
    <property type="match status" value="1"/>
</dbReference>
<feature type="domain" description="Myb-like" evidence="1">
    <location>
        <begin position="2"/>
        <end position="72"/>
    </location>
</feature>
<keyword evidence="3" id="KW-1185">Reference proteome</keyword>
<name>A0AAD9Q7L9_ACRCE</name>